<protein>
    <submittedName>
        <fullName evidence="2">Uncharacterized protein</fullName>
    </submittedName>
</protein>
<name>A0A0Q0UDU7_9CORY</name>
<dbReference type="STRING" id="1544416.Cocul_01551"/>
<keyword evidence="1" id="KW-0472">Membrane</keyword>
<organism evidence="2 3">
    <name type="scientific">Corynebacterium oculi</name>
    <dbReference type="NCBI Taxonomy" id="1544416"/>
    <lineage>
        <taxon>Bacteria</taxon>
        <taxon>Bacillati</taxon>
        <taxon>Actinomycetota</taxon>
        <taxon>Actinomycetes</taxon>
        <taxon>Mycobacteriales</taxon>
        <taxon>Corynebacteriaceae</taxon>
        <taxon>Corynebacterium</taxon>
    </lineage>
</organism>
<dbReference type="OrthoDB" id="10014921at2"/>
<feature type="transmembrane region" description="Helical" evidence="1">
    <location>
        <begin position="191"/>
        <end position="212"/>
    </location>
</feature>
<dbReference type="Proteomes" id="UP000050517">
    <property type="component" value="Unassembled WGS sequence"/>
</dbReference>
<dbReference type="EMBL" id="LKST01000002">
    <property type="protein sequence ID" value="KQB84740.1"/>
    <property type="molecule type" value="Genomic_DNA"/>
</dbReference>
<feature type="transmembrane region" description="Helical" evidence="1">
    <location>
        <begin position="131"/>
        <end position="159"/>
    </location>
</feature>
<evidence type="ECO:0000313" key="2">
    <source>
        <dbReference type="EMBL" id="KQB84740.1"/>
    </source>
</evidence>
<feature type="transmembrane region" description="Helical" evidence="1">
    <location>
        <begin position="165"/>
        <end position="184"/>
    </location>
</feature>
<keyword evidence="1" id="KW-1133">Transmembrane helix</keyword>
<evidence type="ECO:0000313" key="3">
    <source>
        <dbReference type="Proteomes" id="UP000050517"/>
    </source>
</evidence>
<dbReference type="AlphaFoldDB" id="A0A0Q0UDU7"/>
<feature type="transmembrane region" description="Helical" evidence="1">
    <location>
        <begin position="218"/>
        <end position="236"/>
    </location>
</feature>
<dbReference type="RefSeq" id="WP_150114411.1">
    <property type="nucleotide sequence ID" value="NZ_LKST01000002.1"/>
</dbReference>
<sequence>MRVLLKRDLRPLGASYIGETLVQRAAHADTDSGSTKTKRKWWPWQWIKYSDTPVGQGILEPQVSAWFGWSIGMIFVALVTALVGWILNMSALGIFMVALVTSTMGVGLSVEQEIQRSYAHWIRFGGPRVVWSRWTAFLCVIPICFAMLIGGLLGVVGALGVSQGLFYGLGYAVVMVPALVLLAVAGKNNAVWVVLGIAVMAICGALALSQSVSVTQWFLLQSVLGLVILLALPALIRGSAHELWGLGTFFGFKKANVDQT</sequence>
<accession>A0A0Q0UDU7</accession>
<feature type="transmembrane region" description="Helical" evidence="1">
    <location>
        <begin position="66"/>
        <end position="86"/>
    </location>
</feature>
<keyword evidence="1" id="KW-0812">Transmembrane</keyword>
<dbReference type="PATRIC" id="fig|1544416.3.peg.1557"/>
<reference evidence="2 3" key="1">
    <citation type="submission" date="2015-10" db="EMBL/GenBank/DDBJ databases">
        <title>Corynebacteirum lowii and Corynebacterium oculi species nova, derived from human clinical disease and and emended description of Corynebacterium mastiditis.</title>
        <authorList>
            <person name="Bernard K."/>
            <person name="Pacheco A.L."/>
            <person name="Mcdougall C."/>
            <person name="Burtx T."/>
            <person name="Weibe D."/>
            <person name="Tyler S."/>
            <person name="Olson A.B."/>
            <person name="Cnockaert M."/>
            <person name="Eguchi H."/>
            <person name="Kuwahara T."/>
            <person name="Nakayama-Imaohji H."/>
            <person name="Boudewijins M."/>
            <person name="Van Hoecke F."/>
            <person name="Bernier A.-M."/>
            <person name="Vandamme P."/>
        </authorList>
    </citation>
    <scope>NUCLEOTIDE SEQUENCE [LARGE SCALE GENOMIC DNA]</scope>
    <source>
        <strain evidence="2 3">NML 130210</strain>
    </source>
</reference>
<keyword evidence="3" id="KW-1185">Reference proteome</keyword>
<evidence type="ECO:0000256" key="1">
    <source>
        <dbReference type="SAM" id="Phobius"/>
    </source>
</evidence>
<comment type="caution">
    <text evidence="2">The sequence shown here is derived from an EMBL/GenBank/DDBJ whole genome shotgun (WGS) entry which is preliminary data.</text>
</comment>
<proteinExistence type="predicted"/>
<feature type="transmembrane region" description="Helical" evidence="1">
    <location>
        <begin position="92"/>
        <end position="110"/>
    </location>
</feature>
<gene>
    <name evidence="2" type="ORF">Cocul_01551</name>
</gene>